<sequence>QQQQQQQQLGEYIVRTLAVGLPAANEPSHQTYSLKTARRPSLTQRLGLNTQQKQNQKNKGKEVATDDVTDSGDSEELGLARPNKQQQQQKPAKIECVDVAGDSVYVGTSDGHVLHYAVGAVTMENADGALERQLVRSVSLQLGAKRVEQLVVLPTQAKLAVLCASTLVILDLPQLRPAAGAGMQQLRGVSCIALDERVPRLLAQADAVGLCVARARSVQVYRLGADAMRLEQEFAVASSIGSLSHYGNFVCLADTETYKIIDLRKLRRGTPADAELILLPTQQPQTDAATGRVARPPRPRTLVAGPNEFMILAASSADASSATLGVIVTALGEARRGTLQFSAYPKSVAYDDPFVIAAFASGRVEVHDTRRPDQTLVQTLSFTDDACDARRPRRLCVAAAAHVAVDAPLLEVIDTLAADISALKVEPPGELRHEPLGEGAARIAAGKPLSSVSRPGIVAVAADALYIVAREPPVMRVMRLLSAQRVDEAVLAVDEAAQPGAVETQFCVQLAAMVCLKRMLLDDALQYFKRGMMDPRALLHLFPDFVRYLGSLLVPFARIPLAADVRALFCDIGDIGALVRAGAKQLLADSGDDAQTAALADALAANALEVLERYLEFCRAQMQGQPAEGEGAADDGVQRFAPDAVPVIDTALARLYAINLRHEKLCALIQDPTSSLVGDLAADYFASTQQHYYRSLVYKAQGDTRCVLDIWHRLLLCELSDPLFGGLAEYLDYVELTDSQPTIAAEFRWSVAVNIDVSAPLQILRHLSDAFVTRIDADAAFAAIEPHGDEPLRAFIERLVAADHSRATHYMTYLVCVYVRQIRDYYLPDTPEAGIRSLDLDSGFRRAHADDLRLTIRSHLAQVGATDDGARMRSNLLNVLTARPARYNPALVLECVEKEAPLLMHTERAVLLAALGKQQEAVNALVDDAGDYAEAELLLLMPLAQPSLARIFPQAASNSQSPNGVSPENNSVSILFYKYLAVGTDPNGDEDMAARLVADLLSRYPDSLGMHVLADIPGHWPYNITEPFVCRGLQRLAAFEQSSHVQRCLHQARLFESKAEWGHAIHNHGPISLDYSQTCSTCNKLLGSSAFAFNPTTHDIRHVSCS</sequence>
<evidence type="ECO:0000313" key="1">
    <source>
        <dbReference type="EMBL" id="KAJ1893057.1"/>
    </source>
</evidence>
<feature type="non-terminal residue" evidence="1">
    <location>
        <position position="1"/>
    </location>
</feature>
<dbReference type="Proteomes" id="UP001150581">
    <property type="component" value="Unassembled WGS sequence"/>
</dbReference>
<proteinExistence type="predicted"/>
<gene>
    <name evidence="1" type="ORF">LPJ66_005985</name>
</gene>
<reference evidence="1" key="1">
    <citation type="submission" date="2022-07" db="EMBL/GenBank/DDBJ databases">
        <title>Phylogenomic reconstructions and comparative analyses of Kickxellomycotina fungi.</title>
        <authorList>
            <person name="Reynolds N.K."/>
            <person name="Stajich J.E."/>
            <person name="Barry K."/>
            <person name="Grigoriev I.V."/>
            <person name="Crous P."/>
            <person name="Smith M.E."/>
        </authorList>
    </citation>
    <scope>NUCLEOTIDE SEQUENCE</scope>
    <source>
        <strain evidence="1">Benny 63K</strain>
    </source>
</reference>
<accession>A0ACC1ID11</accession>
<protein>
    <submittedName>
        <fullName evidence="1">Uncharacterized protein</fullName>
    </submittedName>
</protein>
<keyword evidence="2" id="KW-1185">Reference proteome</keyword>
<comment type="caution">
    <text evidence="1">The sequence shown here is derived from an EMBL/GenBank/DDBJ whole genome shotgun (WGS) entry which is preliminary data.</text>
</comment>
<evidence type="ECO:0000313" key="2">
    <source>
        <dbReference type="Proteomes" id="UP001150581"/>
    </source>
</evidence>
<dbReference type="EMBL" id="JANBPG010000892">
    <property type="protein sequence ID" value="KAJ1893057.1"/>
    <property type="molecule type" value="Genomic_DNA"/>
</dbReference>
<organism evidence="1 2">
    <name type="scientific">Kickxella alabastrina</name>
    <dbReference type="NCBI Taxonomy" id="61397"/>
    <lineage>
        <taxon>Eukaryota</taxon>
        <taxon>Fungi</taxon>
        <taxon>Fungi incertae sedis</taxon>
        <taxon>Zoopagomycota</taxon>
        <taxon>Kickxellomycotina</taxon>
        <taxon>Kickxellomycetes</taxon>
        <taxon>Kickxellales</taxon>
        <taxon>Kickxellaceae</taxon>
        <taxon>Kickxella</taxon>
    </lineage>
</organism>
<name>A0ACC1ID11_9FUNG</name>